<dbReference type="NCBIfam" id="TIGR00521">
    <property type="entry name" value="coaBC_dfp"/>
    <property type="match status" value="1"/>
</dbReference>
<dbReference type="InterPro" id="IPR036551">
    <property type="entry name" value="Flavin_trans-like"/>
</dbReference>
<feature type="domain" description="DNA/pantothenate metabolism flavoprotein C-terminal" evidence="6">
    <location>
        <begin position="199"/>
        <end position="407"/>
    </location>
</feature>
<keyword evidence="3 4" id="KW-0436">Ligase</keyword>
<comment type="pathway">
    <text evidence="3 4">Cofactor biosynthesis; coenzyme A biosynthesis; CoA from (R)-pantothenate: step 3/5.</text>
</comment>
<dbReference type="InterPro" id="IPR005252">
    <property type="entry name" value="CoaBC"/>
</dbReference>
<feature type="binding site" evidence="3">
    <location>
        <position position="352"/>
    </location>
    <ligand>
        <name>CTP</name>
        <dbReference type="ChEBI" id="CHEBI:37563"/>
    </ligand>
</feature>
<keyword evidence="3" id="KW-0460">Magnesium</keyword>
<comment type="caution">
    <text evidence="3">Lacks conserved residue(s) required for the propagation of feature annotation.</text>
</comment>
<protein>
    <recommendedName>
        <fullName evidence="3">Coenzyme A biosynthesis bifunctional protein CoaBC</fullName>
    </recommendedName>
    <alternativeName>
        <fullName evidence="3">DNA/pantothenate metabolism flavoprotein</fullName>
    </alternativeName>
    <alternativeName>
        <fullName evidence="3">Phosphopantothenoylcysteine synthetase/decarboxylase</fullName>
        <shortName evidence="3">PPCS-PPCDC</shortName>
    </alternativeName>
    <domain>
        <recommendedName>
            <fullName evidence="3">Phosphopantothenoylcysteine decarboxylase</fullName>
            <shortName evidence="3">PPC decarboxylase</shortName>
            <shortName evidence="3">PPC-DC</shortName>
            <ecNumber evidence="3">4.1.1.36</ecNumber>
        </recommendedName>
        <alternativeName>
            <fullName evidence="3">CoaC</fullName>
        </alternativeName>
    </domain>
    <domain>
        <recommendedName>
            <fullName evidence="3">Phosphopantothenate--cysteine ligase</fullName>
            <ecNumber evidence="3">6.3.2.5</ecNumber>
        </recommendedName>
        <alternativeName>
            <fullName evidence="3">CoaB</fullName>
        </alternativeName>
        <alternativeName>
            <fullName evidence="3">Phosphopantothenoylcysteine synthetase</fullName>
            <shortName evidence="3">PPC synthetase</shortName>
            <shortName evidence="3">PPC-S</shortName>
        </alternativeName>
    </domain>
</protein>
<gene>
    <name evidence="3" type="primary">coaBC</name>
    <name evidence="7" type="ORF">Sphch_1596</name>
</gene>
<dbReference type="Pfam" id="PF04127">
    <property type="entry name" value="DFP"/>
    <property type="match status" value="1"/>
</dbReference>
<dbReference type="Gene3D" id="3.40.50.10300">
    <property type="entry name" value="CoaB-like"/>
    <property type="match status" value="1"/>
</dbReference>
<evidence type="ECO:0000259" key="6">
    <source>
        <dbReference type="Pfam" id="PF04127"/>
    </source>
</evidence>
<dbReference type="RefSeq" id="WP_013847544.1">
    <property type="nucleotide sequence ID" value="NC_015593.1"/>
</dbReference>
<dbReference type="UniPathway" id="UPA00241">
    <property type="reaction ID" value="UER00353"/>
</dbReference>
<comment type="function">
    <text evidence="3">Catalyzes two sequential steps in the biosynthesis of coenzyme A. In the first step cysteine is conjugated to 4'-phosphopantothenate to form 4-phosphopantothenoylcysteine. In the second step the latter compound is decarboxylated to form 4'-phosphopantotheine.</text>
</comment>
<evidence type="ECO:0000259" key="5">
    <source>
        <dbReference type="Pfam" id="PF02441"/>
    </source>
</evidence>
<keyword evidence="3 4" id="KW-0285">Flavoprotein</keyword>
<comment type="similarity">
    <text evidence="3 4">In the C-terminal section; belongs to the PPC synthetase family.</text>
</comment>
<dbReference type="STRING" id="690566.Sphch_1596"/>
<feature type="domain" description="Flavoprotein" evidence="5">
    <location>
        <begin position="3"/>
        <end position="176"/>
    </location>
</feature>
<dbReference type="Proteomes" id="UP000007150">
    <property type="component" value="Chromosome 1"/>
</dbReference>
<feature type="region of interest" description="Phosphopantothenoylcysteine decarboxylase" evidence="3">
    <location>
        <begin position="1"/>
        <end position="203"/>
    </location>
</feature>
<dbReference type="Pfam" id="PF02441">
    <property type="entry name" value="Flavoprotein"/>
    <property type="match status" value="1"/>
</dbReference>
<comment type="similarity">
    <text evidence="3 4">In the N-terminal section; belongs to the HFCD (homo-oligomeric flavin containing Cys decarboxylase) superfamily.</text>
</comment>
<evidence type="ECO:0000313" key="7">
    <source>
        <dbReference type="EMBL" id="AEG49284.1"/>
    </source>
</evidence>
<organism evidence="7 8">
    <name type="scientific">Sphingobium chlorophenolicum L-1</name>
    <dbReference type="NCBI Taxonomy" id="690566"/>
    <lineage>
        <taxon>Bacteria</taxon>
        <taxon>Pseudomonadati</taxon>
        <taxon>Pseudomonadota</taxon>
        <taxon>Alphaproteobacteria</taxon>
        <taxon>Sphingomonadales</taxon>
        <taxon>Sphingomonadaceae</taxon>
        <taxon>Sphingobium</taxon>
    </lineage>
</organism>
<keyword evidence="8" id="KW-1185">Reference proteome</keyword>
<feature type="binding site" evidence="3">
    <location>
        <position position="356"/>
    </location>
    <ligand>
        <name>CTP</name>
        <dbReference type="ChEBI" id="CHEBI:37563"/>
    </ligand>
</feature>
<dbReference type="SUPFAM" id="SSF102645">
    <property type="entry name" value="CoaB-like"/>
    <property type="match status" value="1"/>
</dbReference>
<keyword evidence="3" id="KW-0511">Multifunctional enzyme</keyword>
<keyword evidence="1 3" id="KW-0210">Decarboxylase</keyword>
<dbReference type="PROSITE" id="PS50890">
    <property type="entry name" value="PUA"/>
    <property type="match status" value="1"/>
</dbReference>
<dbReference type="KEGG" id="sch:Sphch_1596"/>
<evidence type="ECO:0000313" key="8">
    <source>
        <dbReference type="Proteomes" id="UP000007150"/>
    </source>
</evidence>
<feature type="binding site" evidence="3">
    <location>
        <position position="301"/>
    </location>
    <ligand>
        <name>CTP</name>
        <dbReference type="ChEBI" id="CHEBI:37563"/>
    </ligand>
</feature>
<feature type="binding site" evidence="3">
    <location>
        <begin position="319"/>
        <end position="322"/>
    </location>
    <ligand>
        <name>CTP</name>
        <dbReference type="ChEBI" id="CHEBI:37563"/>
    </ligand>
</feature>
<dbReference type="GO" id="GO:0015937">
    <property type="term" value="P:coenzyme A biosynthetic process"/>
    <property type="evidence" value="ECO:0007669"/>
    <property type="project" value="UniProtKB-UniRule"/>
</dbReference>
<dbReference type="EC" id="4.1.1.36" evidence="3"/>
<dbReference type="InterPro" id="IPR035929">
    <property type="entry name" value="CoaB-like_sf"/>
</dbReference>
<evidence type="ECO:0000256" key="2">
    <source>
        <dbReference type="ARBA" id="ARBA00023239"/>
    </source>
</evidence>
<dbReference type="GO" id="GO:0046872">
    <property type="term" value="F:metal ion binding"/>
    <property type="evidence" value="ECO:0007669"/>
    <property type="project" value="UniProtKB-KW"/>
</dbReference>
<evidence type="ECO:0000256" key="1">
    <source>
        <dbReference type="ARBA" id="ARBA00022793"/>
    </source>
</evidence>
<comment type="cofactor">
    <cofactor evidence="3">
        <name>FMN</name>
        <dbReference type="ChEBI" id="CHEBI:58210"/>
    </cofactor>
    <text evidence="3">Binds 1 FMN per subunit.</text>
</comment>
<dbReference type="SUPFAM" id="SSF52507">
    <property type="entry name" value="Homo-oligomeric flavin-containing Cys decarboxylases, HFCD"/>
    <property type="match status" value="1"/>
</dbReference>
<dbReference type="InterPro" id="IPR003382">
    <property type="entry name" value="Flavoprotein"/>
</dbReference>
<dbReference type="GO" id="GO:0010181">
    <property type="term" value="F:FMN binding"/>
    <property type="evidence" value="ECO:0007669"/>
    <property type="project" value="UniProtKB-UniRule"/>
</dbReference>
<feature type="binding site" evidence="3">
    <location>
        <position position="338"/>
    </location>
    <ligand>
        <name>CTP</name>
        <dbReference type="ChEBI" id="CHEBI:37563"/>
    </ligand>
</feature>
<evidence type="ECO:0000256" key="3">
    <source>
        <dbReference type="HAMAP-Rule" id="MF_02225"/>
    </source>
</evidence>
<dbReference type="GO" id="GO:0015941">
    <property type="term" value="P:pantothenate catabolic process"/>
    <property type="evidence" value="ECO:0007669"/>
    <property type="project" value="InterPro"/>
</dbReference>
<dbReference type="HAMAP" id="MF_02225">
    <property type="entry name" value="CoaBC"/>
    <property type="match status" value="1"/>
</dbReference>
<proteinExistence type="inferred from homology"/>
<dbReference type="EMBL" id="CP002798">
    <property type="protein sequence ID" value="AEG49284.1"/>
    <property type="molecule type" value="Genomic_DNA"/>
</dbReference>
<accession>F6EZ43</accession>
<keyword evidence="3 4" id="KW-0288">FMN</keyword>
<comment type="catalytic activity">
    <reaction evidence="3 4">
        <text>N-[(R)-4-phosphopantothenoyl]-L-cysteine + H(+) = (R)-4'-phosphopantetheine + CO2</text>
        <dbReference type="Rhea" id="RHEA:16793"/>
        <dbReference type="ChEBI" id="CHEBI:15378"/>
        <dbReference type="ChEBI" id="CHEBI:16526"/>
        <dbReference type="ChEBI" id="CHEBI:59458"/>
        <dbReference type="ChEBI" id="CHEBI:61723"/>
        <dbReference type="EC" id="4.1.1.36"/>
    </reaction>
</comment>
<dbReference type="InterPro" id="IPR007085">
    <property type="entry name" value="DNA/pantothenate-metab_flavo_C"/>
</dbReference>
<name>F6EZ43_SPHCR</name>
<feature type="active site" description="Proton donor" evidence="3">
    <location>
        <position position="155"/>
    </location>
</feature>
<keyword evidence="2 3" id="KW-0456">Lyase</keyword>
<dbReference type="Gene3D" id="3.40.50.1950">
    <property type="entry name" value="Flavin prenyltransferase-like"/>
    <property type="match status" value="1"/>
</dbReference>
<reference evidence="7 8" key="1">
    <citation type="submission" date="2011-05" db="EMBL/GenBank/DDBJ databases">
        <title>Complete sequence of chromosome 1 of Sphingobium chlorophenolicum L-1.</title>
        <authorList>
            <consortium name="US DOE Joint Genome Institute"/>
            <person name="Lucas S."/>
            <person name="Han J."/>
            <person name="Lapidus A."/>
            <person name="Cheng J.-F."/>
            <person name="Goodwin L."/>
            <person name="Pitluck S."/>
            <person name="Peters L."/>
            <person name="Daligault H."/>
            <person name="Han C."/>
            <person name="Tapia R."/>
            <person name="Land M."/>
            <person name="Hauser L."/>
            <person name="Kyrpides N."/>
            <person name="Ivanova N."/>
            <person name="Pagani I."/>
            <person name="Turner P."/>
            <person name="Copley S."/>
            <person name="Woyke T."/>
        </authorList>
    </citation>
    <scope>NUCLEOTIDE SEQUENCE [LARGE SCALE GENOMIC DNA]</scope>
    <source>
        <strain evidence="7 8">L-1</strain>
    </source>
</reference>
<dbReference type="PANTHER" id="PTHR14359">
    <property type="entry name" value="HOMO-OLIGOMERIC FLAVIN CONTAINING CYS DECARBOXYLASE FAMILY"/>
    <property type="match status" value="1"/>
</dbReference>
<feature type="region of interest" description="Phosphopantothenate--cysteine ligase" evidence="3">
    <location>
        <begin position="204"/>
        <end position="414"/>
    </location>
</feature>
<dbReference type="PANTHER" id="PTHR14359:SF6">
    <property type="entry name" value="PHOSPHOPANTOTHENOYLCYSTEINE DECARBOXYLASE"/>
    <property type="match status" value="1"/>
</dbReference>
<dbReference type="GO" id="GO:0004633">
    <property type="term" value="F:phosphopantothenoylcysteine decarboxylase activity"/>
    <property type="evidence" value="ECO:0007669"/>
    <property type="project" value="UniProtKB-UniRule"/>
</dbReference>
<evidence type="ECO:0000256" key="4">
    <source>
        <dbReference type="RuleBase" id="RU364078"/>
    </source>
</evidence>
<feature type="binding site" evidence="3">
    <location>
        <position position="291"/>
    </location>
    <ligand>
        <name>CTP</name>
        <dbReference type="ChEBI" id="CHEBI:37563"/>
    </ligand>
</feature>
<comment type="pathway">
    <text evidence="3 4">Cofactor biosynthesis; coenzyme A biosynthesis; CoA from (R)-pantothenate: step 2/5.</text>
</comment>
<keyword evidence="3" id="KW-0479">Metal-binding</keyword>
<comment type="catalytic activity">
    <reaction evidence="3 4">
        <text>(R)-4'-phosphopantothenate + L-cysteine + CTP = N-[(R)-4-phosphopantothenoyl]-L-cysteine + CMP + diphosphate + H(+)</text>
        <dbReference type="Rhea" id="RHEA:19397"/>
        <dbReference type="ChEBI" id="CHEBI:10986"/>
        <dbReference type="ChEBI" id="CHEBI:15378"/>
        <dbReference type="ChEBI" id="CHEBI:33019"/>
        <dbReference type="ChEBI" id="CHEBI:35235"/>
        <dbReference type="ChEBI" id="CHEBI:37563"/>
        <dbReference type="ChEBI" id="CHEBI:59458"/>
        <dbReference type="ChEBI" id="CHEBI:60377"/>
        <dbReference type="EC" id="6.3.2.5"/>
    </reaction>
</comment>
<dbReference type="AlphaFoldDB" id="F6EZ43"/>
<comment type="function">
    <text evidence="4">Catalyzes two steps in the biosynthesis of coenzyme A. In the first step cysteine is conjugated to 4'-phosphopantothenate to form 4-phosphopantothenoylcysteine, in the latter compound is decarboxylated to form 4'-phosphopantotheine.</text>
</comment>
<dbReference type="GO" id="GO:0071513">
    <property type="term" value="C:phosphopantothenoylcysteine decarboxylase complex"/>
    <property type="evidence" value="ECO:0007669"/>
    <property type="project" value="TreeGrafter"/>
</dbReference>
<dbReference type="GO" id="GO:0004632">
    <property type="term" value="F:phosphopantothenate--cysteine ligase activity"/>
    <property type="evidence" value="ECO:0007669"/>
    <property type="project" value="UniProtKB-UniRule"/>
</dbReference>
<dbReference type="EC" id="6.3.2.5" evidence="3"/>
<dbReference type="HOGENOM" id="CLU_033319_0_1_5"/>
<comment type="cofactor">
    <cofactor evidence="3">
        <name>Mg(2+)</name>
        <dbReference type="ChEBI" id="CHEBI:18420"/>
    </cofactor>
</comment>
<sequence>MTKRILLIISGGIAAYKSLELVRLLRKRGIAVRAVLTESAEKFVTPLSLGVLTEDHVYGDMFDLKEEREIGHIQLSRQADLVVVAPATANILAKMAGGIADNLATTLLLATDKPVLAVPAMNIRMWHHAATQRNIAQLKADGVHVMEPDSGEMACGEFGKGRLPEPQAIAAEVARLLALPLPADPLAGQPDFETADTPLAGRHVLVTAGPTHEPIDPVRYIANRSSGKQGFAIAAAAARAGARVTLVAGPVHLPTPAGVRRVDVETAREMLAAVEAALPADAAIMVAAVADWRAADAADQKLKKDGSGKPAPLPLVENPDILATLGKHAKRPALLVGFAAETQKVAEHAQAKLARKGADWIVANDVSGDVMGGDSNSVHIVSRDGVESWENLPKDAVATRLIEKVADALSARPD</sequence>